<dbReference type="CDD" id="cd01076">
    <property type="entry name" value="NAD_bind_1_Glu_DH"/>
    <property type="match status" value="1"/>
</dbReference>
<dbReference type="InterPro" id="IPR006096">
    <property type="entry name" value="Glu/Leu/Phe/Val/Trp_DH_C"/>
</dbReference>
<dbReference type="PANTHER" id="PTHR11606">
    <property type="entry name" value="GLUTAMATE DEHYDROGENASE"/>
    <property type="match status" value="1"/>
</dbReference>
<dbReference type="SMART" id="SM00839">
    <property type="entry name" value="ELFV_dehydrog"/>
    <property type="match status" value="1"/>
</dbReference>
<keyword evidence="2 3" id="KW-0560">Oxidoreductase</keyword>
<dbReference type="EMBL" id="CP088295">
    <property type="protein sequence ID" value="UUY05661.1"/>
    <property type="molecule type" value="Genomic_DNA"/>
</dbReference>
<dbReference type="InterPro" id="IPR006097">
    <property type="entry name" value="Glu/Leu/Phe/Val/Trp_DH_dimer"/>
</dbReference>
<evidence type="ECO:0000313" key="7">
    <source>
        <dbReference type="Proteomes" id="UP001058860"/>
    </source>
</evidence>
<evidence type="ECO:0000259" key="5">
    <source>
        <dbReference type="SMART" id="SM00839"/>
    </source>
</evidence>
<dbReference type="SUPFAM" id="SSF53223">
    <property type="entry name" value="Aminoacid dehydrogenase-like, N-terminal domain"/>
    <property type="match status" value="1"/>
</dbReference>
<sequence length="421" mass="44702">MAEPPADHSPHTVVAFHLDAAAERLALPDHTTELLRSSEREVQVQLPIERTDGSLSVYTGYRVQHNAARGPFKGGIRFHPDVDLEVVQGLASLMTYKCALVNIPFGGAKGAVRCPSHELDERERGRLARVLTRRLADVIGPERDIPAPDIGTDETTMAHMMDEWAHLMGPSPSIVTGKPLALGGTYGRREAVGRGLAQLFAFSAEDLGVPVEGARVAIQGFGKVGASAAVAFTRLGCRVVAVSDADTAVVAPDGGFELETLELAVAQGQPAGALPGEQLPREDLLAISCEVLIPAALGGAIHMGNVDGVDTRVILEGANAPVTLDAESVLLERGVQIVPDLLANAGGVVVSYFEWVQNLQHLHWDAGEVDERLGRTMRRAWGELAEAAELADPGSSRTLRQAAYDLGVGRVAQAMTLRRSG</sequence>
<reference evidence="7" key="1">
    <citation type="submission" date="2021-11" db="EMBL/GenBank/DDBJ databases">
        <title>Cultivation dependent microbiological survey of springs from the worlds oldest radium mine currently devoted to the extraction of radon-saturated water.</title>
        <authorList>
            <person name="Kapinusova G."/>
            <person name="Smrhova T."/>
            <person name="Strejcek M."/>
            <person name="Suman J."/>
            <person name="Jani K."/>
            <person name="Pajer P."/>
            <person name="Uhlik O."/>
        </authorList>
    </citation>
    <scope>NUCLEOTIDE SEQUENCE [LARGE SCALE GENOMIC DNA]</scope>
    <source>
        <strain evidence="7">J379</strain>
    </source>
</reference>
<name>A0ABY5PLZ1_9ACTN</name>
<proteinExistence type="inferred from homology"/>
<evidence type="ECO:0000256" key="2">
    <source>
        <dbReference type="ARBA" id="ARBA00023002"/>
    </source>
</evidence>
<keyword evidence="7" id="KW-1185">Reference proteome</keyword>
<dbReference type="Gene3D" id="3.40.50.10860">
    <property type="entry name" value="Leucine Dehydrogenase, chain A, domain 1"/>
    <property type="match status" value="1"/>
</dbReference>
<evidence type="ECO:0000256" key="1">
    <source>
        <dbReference type="ARBA" id="ARBA00006382"/>
    </source>
</evidence>
<dbReference type="InterPro" id="IPR006095">
    <property type="entry name" value="Glu/Leu/Phe/Val/Trp_DH"/>
</dbReference>
<dbReference type="Proteomes" id="UP001058860">
    <property type="component" value="Chromosome"/>
</dbReference>
<evidence type="ECO:0000256" key="3">
    <source>
        <dbReference type="PIRNR" id="PIRNR000185"/>
    </source>
</evidence>
<dbReference type="Pfam" id="PF00208">
    <property type="entry name" value="ELFV_dehydrog"/>
    <property type="match status" value="1"/>
</dbReference>
<evidence type="ECO:0000313" key="6">
    <source>
        <dbReference type="EMBL" id="UUY05661.1"/>
    </source>
</evidence>
<dbReference type="InterPro" id="IPR036291">
    <property type="entry name" value="NAD(P)-bd_dom_sf"/>
</dbReference>
<dbReference type="Gene3D" id="3.40.50.720">
    <property type="entry name" value="NAD(P)-binding Rossmann-like Domain"/>
    <property type="match status" value="1"/>
</dbReference>
<dbReference type="PIRSF" id="PIRSF000185">
    <property type="entry name" value="Glu_DH"/>
    <property type="match status" value="1"/>
</dbReference>
<dbReference type="InterPro" id="IPR046346">
    <property type="entry name" value="Aminoacid_DH-like_N_sf"/>
</dbReference>
<gene>
    <name evidence="6" type="ORF">LRS13_09120</name>
</gene>
<protein>
    <recommendedName>
        <fullName evidence="3">Glutamate dehydrogenase</fullName>
    </recommendedName>
</protein>
<evidence type="ECO:0000256" key="4">
    <source>
        <dbReference type="RuleBase" id="RU004417"/>
    </source>
</evidence>
<dbReference type="InterPro" id="IPR033922">
    <property type="entry name" value="NAD_bind_Glu_DH"/>
</dbReference>
<dbReference type="RefSeq" id="WP_353866105.1">
    <property type="nucleotide sequence ID" value="NZ_CP088295.1"/>
</dbReference>
<dbReference type="InterPro" id="IPR014362">
    <property type="entry name" value="Glu_DH"/>
</dbReference>
<dbReference type="Pfam" id="PF02812">
    <property type="entry name" value="ELFV_dehydrog_N"/>
    <property type="match status" value="1"/>
</dbReference>
<dbReference type="PANTHER" id="PTHR11606:SF13">
    <property type="entry name" value="GLUTAMATE DEHYDROGENASE 1, MITOCHONDRIAL"/>
    <property type="match status" value="1"/>
</dbReference>
<accession>A0ABY5PLZ1</accession>
<dbReference type="SUPFAM" id="SSF51735">
    <property type="entry name" value="NAD(P)-binding Rossmann-fold domains"/>
    <property type="match status" value="1"/>
</dbReference>
<comment type="similarity">
    <text evidence="1 3 4">Belongs to the Glu/Leu/Phe/Val dehydrogenases family.</text>
</comment>
<feature type="domain" description="Glutamate/phenylalanine/leucine/valine/L-tryptophan dehydrogenase C-terminal" evidence="5">
    <location>
        <begin position="185"/>
        <end position="419"/>
    </location>
</feature>
<dbReference type="PRINTS" id="PR00082">
    <property type="entry name" value="GLFDHDRGNASE"/>
</dbReference>
<organism evidence="6 7">
    <name type="scientific">Svornostia abyssi</name>
    <dbReference type="NCBI Taxonomy" id="2898438"/>
    <lineage>
        <taxon>Bacteria</taxon>
        <taxon>Bacillati</taxon>
        <taxon>Actinomycetota</taxon>
        <taxon>Thermoleophilia</taxon>
        <taxon>Solirubrobacterales</taxon>
        <taxon>Baekduiaceae</taxon>
        <taxon>Svornostia</taxon>
    </lineage>
</organism>